<evidence type="ECO:0000256" key="1">
    <source>
        <dbReference type="ARBA" id="ARBA00008857"/>
    </source>
</evidence>
<keyword evidence="2" id="KW-0229">DNA integration</keyword>
<gene>
    <name evidence="8" type="ORF">CQZ99_10040</name>
</gene>
<keyword evidence="9" id="KW-1185">Reference proteome</keyword>
<reference evidence="8 9" key="1">
    <citation type="submission" date="2017-09" db="EMBL/GenBank/DDBJ databases">
        <title>Genomic, metabolic, and phenotypic characteristics of bacterial isolates from the natural microbiome of the model nematode Caenorhabditis elegans.</title>
        <authorList>
            <person name="Zimmermann J."/>
            <person name="Obeng N."/>
            <person name="Yang W."/>
            <person name="Obeng O."/>
            <person name="Kissoyan K."/>
            <person name="Pees B."/>
            <person name="Dirksen P."/>
            <person name="Hoppner M."/>
            <person name="Franke A."/>
            <person name="Rosenstiel P."/>
            <person name="Leippe M."/>
            <person name="Dierking K."/>
            <person name="Kaleta C."/>
            <person name="Schulenburg H."/>
        </authorList>
    </citation>
    <scope>NUCLEOTIDE SEQUENCE [LARGE SCALE GENOMIC DNA]</scope>
    <source>
        <strain evidence="8 9">MYb117</strain>
    </source>
</reference>
<dbReference type="GO" id="GO:0015074">
    <property type="term" value="P:DNA integration"/>
    <property type="evidence" value="ECO:0007669"/>
    <property type="project" value="UniProtKB-KW"/>
</dbReference>
<dbReference type="Gene3D" id="1.10.443.10">
    <property type="entry name" value="Intergrase catalytic core"/>
    <property type="match status" value="1"/>
</dbReference>
<dbReference type="InterPro" id="IPR002104">
    <property type="entry name" value="Integrase_catalytic"/>
</dbReference>
<comment type="caution">
    <text evidence="8">The sequence shown here is derived from an EMBL/GenBank/DDBJ whole genome shotgun (WGS) entry which is preliminary data.</text>
</comment>
<proteinExistence type="inferred from homology"/>
<dbReference type="PANTHER" id="PTHR30349">
    <property type="entry name" value="PHAGE INTEGRASE-RELATED"/>
    <property type="match status" value="1"/>
</dbReference>
<keyword evidence="4" id="KW-0233">DNA recombination</keyword>
<dbReference type="SUPFAM" id="SSF56349">
    <property type="entry name" value="DNA breaking-rejoining enzymes"/>
    <property type="match status" value="1"/>
</dbReference>
<dbReference type="GO" id="GO:0003677">
    <property type="term" value="F:DNA binding"/>
    <property type="evidence" value="ECO:0007669"/>
    <property type="project" value="UniProtKB-UniRule"/>
</dbReference>
<feature type="domain" description="Tyr recombinase" evidence="6">
    <location>
        <begin position="150"/>
        <end position="373"/>
    </location>
</feature>
<sequence length="383" mass="43564">MNVKKVVGIGWSGGAINSFVILEDGPLTESSIVPAPTLYLIHMAQDGQLSNSIRSSAHDLRSFFEALRAHGQDWRKLTDSDMSGYLYGHLKTARSCTDKTTNRHISTLKQFYAHAWQIGMLDAPASFTYNYVSTEQKVQGDSEKKVNFDLYNKYIEKGIFSSLLSNVKAKSPFEKERDELVLHLGYYCGLRCAEVTDPRNLQTDDLRKRIAVAVQSNDKTITVPIIGKGDKLRQVDFHPKVFKKIKTFLEGRRKPEYVADGSLICKRDGASLFEGHATNIFKSARVLASANIENVIAELHTKDPHLHFITKPNFLKLTFHALRHTYATNLVDFCYKNGYDPWQYVPEQMGHEDVATTKDYVVFDGKLQRREKVRRALNDEHND</sequence>
<keyword evidence="3 5" id="KW-0238">DNA-binding</keyword>
<dbReference type="PROSITE" id="PS51900">
    <property type="entry name" value="CB"/>
    <property type="match status" value="1"/>
</dbReference>
<dbReference type="GO" id="GO:0006310">
    <property type="term" value="P:DNA recombination"/>
    <property type="evidence" value="ECO:0007669"/>
    <property type="project" value="UniProtKB-KW"/>
</dbReference>
<evidence type="ECO:0000259" key="7">
    <source>
        <dbReference type="PROSITE" id="PS51900"/>
    </source>
</evidence>
<dbReference type="Pfam" id="PF02899">
    <property type="entry name" value="Phage_int_SAM_1"/>
    <property type="match status" value="1"/>
</dbReference>
<protein>
    <recommendedName>
        <fullName evidence="10">Site-specific integrase</fullName>
    </recommendedName>
</protein>
<dbReference type="InterPro" id="IPR044068">
    <property type="entry name" value="CB"/>
</dbReference>
<dbReference type="InterPro" id="IPR011010">
    <property type="entry name" value="DNA_brk_join_enz"/>
</dbReference>
<dbReference type="InterPro" id="IPR013762">
    <property type="entry name" value="Integrase-like_cat_sf"/>
</dbReference>
<evidence type="ECO:0000256" key="2">
    <source>
        <dbReference type="ARBA" id="ARBA00022908"/>
    </source>
</evidence>
<evidence type="ECO:0000313" key="8">
    <source>
        <dbReference type="EMBL" id="PRC19677.1"/>
    </source>
</evidence>
<comment type="similarity">
    <text evidence="1">Belongs to the 'phage' integrase family.</text>
</comment>
<dbReference type="InterPro" id="IPR010998">
    <property type="entry name" value="Integrase_recombinase_N"/>
</dbReference>
<name>A0A2S9EUK2_9PSED</name>
<dbReference type="Pfam" id="PF00589">
    <property type="entry name" value="Phage_integrase"/>
    <property type="match status" value="1"/>
</dbReference>
<evidence type="ECO:0000256" key="4">
    <source>
        <dbReference type="ARBA" id="ARBA00023172"/>
    </source>
</evidence>
<organism evidence="8 9">
    <name type="scientific">Pseudomonas poae</name>
    <dbReference type="NCBI Taxonomy" id="200451"/>
    <lineage>
        <taxon>Bacteria</taxon>
        <taxon>Pseudomonadati</taxon>
        <taxon>Pseudomonadota</taxon>
        <taxon>Gammaproteobacteria</taxon>
        <taxon>Pseudomonadales</taxon>
        <taxon>Pseudomonadaceae</taxon>
        <taxon>Pseudomonas</taxon>
    </lineage>
</organism>
<evidence type="ECO:0000259" key="6">
    <source>
        <dbReference type="PROSITE" id="PS51898"/>
    </source>
</evidence>
<evidence type="ECO:0000313" key="9">
    <source>
        <dbReference type="Proteomes" id="UP000238045"/>
    </source>
</evidence>
<dbReference type="InterPro" id="IPR050090">
    <property type="entry name" value="Tyrosine_recombinase_XerCD"/>
</dbReference>
<evidence type="ECO:0008006" key="10">
    <source>
        <dbReference type="Google" id="ProtNLM"/>
    </source>
</evidence>
<dbReference type="EMBL" id="PCQL01000008">
    <property type="protein sequence ID" value="PRC19677.1"/>
    <property type="molecule type" value="Genomic_DNA"/>
</dbReference>
<dbReference type="Proteomes" id="UP000238045">
    <property type="component" value="Unassembled WGS sequence"/>
</dbReference>
<dbReference type="AlphaFoldDB" id="A0A2S9EUK2"/>
<dbReference type="RefSeq" id="WP_105696546.1">
    <property type="nucleotide sequence ID" value="NZ_CP159260.1"/>
</dbReference>
<dbReference type="InterPro" id="IPR004107">
    <property type="entry name" value="Integrase_SAM-like_N"/>
</dbReference>
<evidence type="ECO:0000256" key="3">
    <source>
        <dbReference type="ARBA" id="ARBA00023125"/>
    </source>
</evidence>
<dbReference type="PROSITE" id="PS51898">
    <property type="entry name" value="TYR_RECOMBINASE"/>
    <property type="match status" value="1"/>
</dbReference>
<dbReference type="SUPFAM" id="SSF47823">
    <property type="entry name" value="lambda integrase-like, N-terminal domain"/>
    <property type="match status" value="1"/>
</dbReference>
<dbReference type="PANTHER" id="PTHR30349:SF41">
    <property type="entry name" value="INTEGRASE_RECOMBINASE PROTEIN MJ0367-RELATED"/>
    <property type="match status" value="1"/>
</dbReference>
<dbReference type="CDD" id="cd00397">
    <property type="entry name" value="DNA_BRE_C"/>
    <property type="match status" value="1"/>
</dbReference>
<accession>A0A2S9EUK2</accession>
<evidence type="ECO:0000256" key="5">
    <source>
        <dbReference type="PROSITE-ProRule" id="PRU01248"/>
    </source>
</evidence>
<dbReference type="Gene3D" id="1.10.150.130">
    <property type="match status" value="1"/>
</dbReference>
<feature type="domain" description="Core-binding (CB)" evidence="7">
    <location>
        <begin position="30"/>
        <end position="116"/>
    </location>
</feature>